<sequence>MRFLVPACLRSSAHANSHCNYTLPVGQEKATRRPPGVYLKSMGSAVQLPSISGAEEELAKGNK</sequence>
<dbReference type="Proteomes" id="UP000324222">
    <property type="component" value="Unassembled WGS sequence"/>
</dbReference>
<name>A0A5B7EL01_PORTR</name>
<gene>
    <name evidence="1" type="ORF">E2C01_026457</name>
</gene>
<reference evidence="1 2" key="1">
    <citation type="submission" date="2019-05" db="EMBL/GenBank/DDBJ databases">
        <title>Another draft genome of Portunus trituberculatus and its Hox gene families provides insights of decapod evolution.</title>
        <authorList>
            <person name="Jeong J.-H."/>
            <person name="Song I."/>
            <person name="Kim S."/>
            <person name="Choi T."/>
            <person name="Kim D."/>
            <person name="Ryu S."/>
            <person name="Kim W."/>
        </authorList>
    </citation>
    <scope>NUCLEOTIDE SEQUENCE [LARGE SCALE GENOMIC DNA]</scope>
    <source>
        <tissue evidence="1">Muscle</tissue>
    </source>
</reference>
<keyword evidence="2" id="KW-1185">Reference proteome</keyword>
<accession>A0A5B7EL01</accession>
<dbReference type="AlphaFoldDB" id="A0A5B7EL01"/>
<proteinExistence type="predicted"/>
<protein>
    <submittedName>
        <fullName evidence="1">Uncharacterized protein</fullName>
    </submittedName>
</protein>
<comment type="caution">
    <text evidence="1">The sequence shown here is derived from an EMBL/GenBank/DDBJ whole genome shotgun (WGS) entry which is preliminary data.</text>
</comment>
<evidence type="ECO:0000313" key="1">
    <source>
        <dbReference type="EMBL" id="MPC33114.1"/>
    </source>
</evidence>
<dbReference type="EMBL" id="VSRR010002763">
    <property type="protein sequence ID" value="MPC33114.1"/>
    <property type="molecule type" value="Genomic_DNA"/>
</dbReference>
<organism evidence="1 2">
    <name type="scientific">Portunus trituberculatus</name>
    <name type="common">Swimming crab</name>
    <name type="synonym">Neptunus trituberculatus</name>
    <dbReference type="NCBI Taxonomy" id="210409"/>
    <lineage>
        <taxon>Eukaryota</taxon>
        <taxon>Metazoa</taxon>
        <taxon>Ecdysozoa</taxon>
        <taxon>Arthropoda</taxon>
        <taxon>Crustacea</taxon>
        <taxon>Multicrustacea</taxon>
        <taxon>Malacostraca</taxon>
        <taxon>Eumalacostraca</taxon>
        <taxon>Eucarida</taxon>
        <taxon>Decapoda</taxon>
        <taxon>Pleocyemata</taxon>
        <taxon>Brachyura</taxon>
        <taxon>Eubrachyura</taxon>
        <taxon>Portunoidea</taxon>
        <taxon>Portunidae</taxon>
        <taxon>Portuninae</taxon>
        <taxon>Portunus</taxon>
    </lineage>
</organism>
<evidence type="ECO:0000313" key="2">
    <source>
        <dbReference type="Proteomes" id="UP000324222"/>
    </source>
</evidence>